<evidence type="ECO:0000313" key="4">
    <source>
        <dbReference type="Proteomes" id="UP001501676"/>
    </source>
</evidence>
<accession>A0ABP6T0T6</accession>
<comment type="caution">
    <text evidence="3">The sequence shown here is derived from an EMBL/GenBank/DDBJ whole genome shotgun (WGS) entry which is preliminary data.</text>
</comment>
<dbReference type="EMBL" id="BAAAYN010000027">
    <property type="protein sequence ID" value="GAA3390227.1"/>
    <property type="molecule type" value="Genomic_DNA"/>
</dbReference>
<evidence type="ECO:0000313" key="3">
    <source>
        <dbReference type="EMBL" id="GAA3390227.1"/>
    </source>
</evidence>
<reference evidence="4" key="1">
    <citation type="journal article" date="2019" name="Int. J. Syst. Evol. Microbiol.">
        <title>The Global Catalogue of Microorganisms (GCM) 10K type strain sequencing project: providing services to taxonomists for standard genome sequencing and annotation.</title>
        <authorList>
            <consortium name="The Broad Institute Genomics Platform"/>
            <consortium name="The Broad Institute Genome Sequencing Center for Infectious Disease"/>
            <person name="Wu L."/>
            <person name="Ma J."/>
        </authorList>
    </citation>
    <scope>NUCLEOTIDE SEQUENCE [LARGE SCALE GENOMIC DNA]</scope>
    <source>
        <strain evidence="4">JCM 9458</strain>
    </source>
</reference>
<organism evidence="3 4">
    <name type="scientific">Cryptosporangium minutisporangium</name>
    <dbReference type="NCBI Taxonomy" id="113569"/>
    <lineage>
        <taxon>Bacteria</taxon>
        <taxon>Bacillati</taxon>
        <taxon>Actinomycetota</taxon>
        <taxon>Actinomycetes</taxon>
        <taxon>Cryptosporangiales</taxon>
        <taxon>Cryptosporangiaceae</taxon>
        <taxon>Cryptosporangium</taxon>
    </lineage>
</organism>
<evidence type="ECO:0000259" key="2">
    <source>
        <dbReference type="Pfam" id="PF01590"/>
    </source>
</evidence>
<dbReference type="SUPFAM" id="SSF55781">
    <property type="entry name" value="GAF domain-like"/>
    <property type="match status" value="1"/>
</dbReference>
<evidence type="ECO:0000256" key="1">
    <source>
        <dbReference type="SAM" id="MobiDB-lite"/>
    </source>
</evidence>
<sequence length="282" mass="29965">MGPAGWSRTATRTKRKVGTRRTEEGHAAPGTQPVDRLLLEVSAVGCCSVTADRRAKVLAALAEQDPGLPMQERICATAVLALPVTGAGLSLIGGARGHRILVHGTDPVAQRLEDLQLTLGVGPCVESVRRGGPVLVPDLERQPDARWPGFIRPALEAGVRAMFAFPLQVGAVCLGALDLHRDRVGGLVDDHLADALVFTDLVTATLLDAPLDGVNAGHGPSDWLSRADSVVYQASGMVKVQLGVSIDDALLRMRAHAFLRDQTISAVAQEVVNRRLRFDPDP</sequence>
<dbReference type="Pfam" id="PF01590">
    <property type="entry name" value="GAF"/>
    <property type="match status" value="1"/>
</dbReference>
<feature type="region of interest" description="Disordered" evidence="1">
    <location>
        <begin position="1"/>
        <end position="31"/>
    </location>
</feature>
<keyword evidence="4" id="KW-1185">Reference proteome</keyword>
<proteinExistence type="predicted"/>
<dbReference type="InterPro" id="IPR029016">
    <property type="entry name" value="GAF-like_dom_sf"/>
</dbReference>
<protein>
    <submittedName>
        <fullName evidence="3">GAF domain-containing protein</fullName>
    </submittedName>
</protein>
<gene>
    <name evidence="3" type="ORF">GCM10020369_43400</name>
</gene>
<feature type="domain" description="GAF" evidence="2">
    <location>
        <begin position="103"/>
        <end position="202"/>
    </location>
</feature>
<dbReference type="InterPro" id="IPR003018">
    <property type="entry name" value="GAF"/>
</dbReference>
<dbReference type="Proteomes" id="UP001501676">
    <property type="component" value="Unassembled WGS sequence"/>
</dbReference>
<dbReference type="Gene3D" id="3.30.450.40">
    <property type="match status" value="1"/>
</dbReference>
<name>A0ABP6T0T6_9ACTN</name>